<dbReference type="Proteomes" id="UP000001058">
    <property type="component" value="Unassembled WGS sequence"/>
</dbReference>
<dbReference type="KEGG" id="vcn:VOLCADRAFT_106592"/>
<evidence type="ECO:0000256" key="2">
    <source>
        <dbReference type="SAM" id="SignalP"/>
    </source>
</evidence>
<dbReference type="InParanoid" id="D8U8E8"/>
<dbReference type="EMBL" id="GL378368">
    <property type="protein sequence ID" value="EFJ43915.1"/>
    <property type="molecule type" value="Genomic_DNA"/>
</dbReference>
<dbReference type="Gene3D" id="2.60.40.2080">
    <property type="match status" value="1"/>
</dbReference>
<evidence type="ECO:0000256" key="1">
    <source>
        <dbReference type="SAM" id="MobiDB-lite"/>
    </source>
</evidence>
<reference evidence="3 4" key="1">
    <citation type="journal article" date="2010" name="Science">
        <title>Genomic analysis of organismal complexity in the multicellular green alga Volvox carteri.</title>
        <authorList>
            <person name="Prochnik S.E."/>
            <person name="Umen J."/>
            <person name="Nedelcu A.M."/>
            <person name="Hallmann A."/>
            <person name="Miller S.M."/>
            <person name="Nishii I."/>
            <person name="Ferris P."/>
            <person name="Kuo A."/>
            <person name="Mitros T."/>
            <person name="Fritz-Laylin L.K."/>
            <person name="Hellsten U."/>
            <person name="Chapman J."/>
            <person name="Simakov O."/>
            <person name="Rensing S.A."/>
            <person name="Terry A."/>
            <person name="Pangilinan J."/>
            <person name="Kapitonov V."/>
            <person name="Jurka J."/>
            <person name="Salamov A."/>
            <person name="Shapiro H."/>
            <person name="Schmutz J."/>
            <person name="Grimwood J."/>
            <person name="Lindquist E."/>
            <person name="Lucas S."/>
            <person name="Grigoriev I.V."/>
            <person name="Schmitt R."/>
            <person name="Kirk D."/>
            <person name="Rokhsar D.S."/>
        </authorList>
    </citation>
    <scope>NUCLEOTIDE SEQUENCE [LARGE SCALE GENOMIC DNA]</scope>
    <source>
        <strain evidence="4">f. Nagariensis / Eve</strain>
    </source>
</reference>
<keyword evidence="2" id="KW-0732">Signal</keyword>
<sequence>MAKSAALLMAAALLFLAYYPAEAQETAGNACQAVLISGLYSTFRNSYSEIHQAACADYWMWDYPYEQYREDTATPEAQGLAASLNIAVKAFRWVVGGTYTGSRYIQSAAQFAVVRMESEAYRATSCGSSLVNSSTDNAVIILAQFVDPAIYQAYISCINLFTSGLRITQTSAFTYRRVSLEVRFIPTQARPSAFITGIVAYPPNTAQCTIYQTPPAAEPAAAAVPVVQAAASPPPAGTRRPSPLPPPRPLPPRPRPPSPSPPSPPITSPPASPFQLLPRTVYSVFCQMSPDVPSDLRYTDINVYTSSGNFHTLVYSDPDPPANQLTEVFNRIGALETWLQANISNLSNKASGQASPAHAAVRGGSSRYPSNACCRSENSCRNSHEMFERNNVVQQRASNVQTGFYQVNFGCSEANNWGCTGGASKSKVFSVNFPSSSFASTPVVTLAINGMDGPKTQDNVQRIRTTIISSNRTGFIGEVTAWMLDQGCFCLIDLTWVAVAKDVLNL</sequence>
<gene>
    <name evidence="3" type="ORF">VOLCADRAFT_106592</name>
</gene>
<keyword evidence="4" id="KW-1185">Reference proteome</keyword>
<feature type="chain" id="PRO_5003124256" evidence="2">
    <location>
        <begin position="24"/>
        <end position="506"/>
    </location>
</feature>
<feature type="signal peptide" evidence="2">
    <location>
        <begin position="1"/>
        <end position="23"/>
    </location>
</feature>
<dbReference type="GeneID" id="9621654"/>
<feature type="compositionally biased region" description="Pro residues" evidence="1">
    <location>
        <begin position="232"/>
        <end position="272"/>
    </location>
</feature>
<dbReference type="InterPro" id="IPR037221">
    <property type="entry name" value="H-type_lectin_dom_sf"/>
</dbReference>
<dbReference type="SUPFAM" id="SSF141086">
    <property type="entry name" value="Agglutinin HPA-like"/>
    <property type="match status" value="1"/>
</dbReference>
<dbReference type="OrthoDB" id="560740at2759"/>
<accession>D8U8E8</accession>
<organism evidence="4">
    <name type="scientific">Volvox carteri f. nagariensis</name>
    <dbReference type="NCBI Taxonomy" id="3068"/>
    <lineage>
        <taxon>Eukaryota</taxon>
        <taxon>Viridiplantae</taxon>
        <taxon>Chlorophyta</taxon>
        <taxon>core chlorophytes</taxon>
        <taxon>Chlorophyceae</taxon>
        <taxon>CS clade</taxon>
        <taxon>Chlamydomonadales</taxon>
        <taxon>Volvocaceae</taxon>
        <taxon>Volvox</taxon>
    </lineage>
</organism>
<feature type="region of interest" description="Disordered" evidence="1">
    <location>
        <begin position="228"/>
        <end position="272"/>
    </location>
</feature>
<evidence type="ECO:0000313" key="4">
    <source>
        <dbReference type="Proteomes" id="UP000001058"/>
    </source>
</evidence>
<evidence type="ECO:0000313" key="3">
    <source>
        <dbReference type="EMBL" id="EFJ43915.1"/>
    </source>
</evidence>
<name>D8U8E8_VOLCA</name>
<protein>
    <submittedName>
        <fullName evidence="3">Uncharacterized protein</fullName>
    </submittedName>
</protein>
<dbReference type="AlphaFoldDB" id="D8U8E8"/>
<dbReference type="RefSeq" id="XP_002954927.1">
    <property type="nucleotide sequence ID" value="XM_002954881.1"/>
</dbReference>
<proteinExistence type="predicted"/>